<dbReference type="InterPro" id="IPR005804">
    <property type="entry name" value="FA_desaturase_dom"/>
</dbReference>
<keyword evidence="1" id="KW-0812">Transmembrane</keyword>
<reference evidence="3" key="1">
    <citation type="submission" date="2022-12" db="EMBL/GenBank/DDBJ databases">
        <title>Paraconexibacter alkalitolerans sp. nov. and Baekduia alba sp. nov., isolated from soil and emended description of the genera Paraconexibacter (Chun et al., 2020) and Baekduia (An et al., 2020).</title>
        <authorList>
            <person name="Vieira S."/>
            <person name="Huber K.J."/>
            <person name="Geppert A."/>
            <person name="Wolf J."/>
            <person name="Neumann-Schaal M."/>
            <person name="Muesken M."/>
            <person name="Overmann J."/>
        </authorList>
    </citation>
    <scope>NUCLEOTIDE SEQUENCE</scope>
    <source>
        <strain evidence="3">AEG42_29</strain>
    </source>
</reference>
<feature type="domain" description="Fatty acid desaturase" evidence="2">
    <location>
        <begin position="51"/>
        <end position="276"/>
    </location>
</feature>
<dbReference type="EMBL" id="CP114014">
    <property type="protein sequence ID" value="XAY04855.1"/>
    <property type="molecule type" value="Genomic_DNA"/>
</dbReference>
<dbReference type="InterPro" id="IPR012171">
    <property type="entry name" value="Fatty_acid_desaturase"/>
</dbReference>
<evidence type="ECO:0000259" key="2">
    <source>
        <dbReference type="Pfam" id="PF00487"/>
    </source>
</evidence>
<dbReference type="KEGG" id="parq:DSM112329_01693"/>
<dbReference type="PANTHER" id="PTHR19353:SF19">
    <property type="entry name" value="DELTA(5) FATTY ACID DESATURASE C-RELATED"/>
    <property type="match status" value="1"/>
</dbReference>
<proteinExistence type="predicted"/>
<feature type="transmembrane region" description="Helical" evidence="1">
    <location>
        <begin position="165"/>
        <end position="183"/>
    </location>
</feature>
<keyword evidence="1" id="KW-0472">Membrane</keyword>
<dbReference type="PANTHER" id="PTHR19353">
    <property type="entry name" value="FATTY ACID DESATURASE 2"/>
    <property type="match status" value="1"/>
</dbReference>
<organism evidence="3">
    <name type="scientific">Paraconexibacter sp. AEG42_29</name>
    <dbReference type="NCBI Taxonomy" id="2997339"/>
    <lineage>
        <taxon>Bacteria</taxon>
        <taxon>Bacillati</taxon>
        <taxon>Actinomycetota</taxon>
        <taxon>Thermoleophilia</taxon>
        <taxon>Solirubrobacterales</taxon>
        <taxon>Paraconexibacteraceae</taxon>
        <taxon>Paraconexibacter</taxon>
    </lineage>
</organism>
<accession>A0AAU7AT78</accession>
<feature type="transmembrane region" description="Helical" evidence="1">
    <location>
        <begin position="51"/>
        <end position="69"/>
    </location>
</feature>
<dbReference type="GO" id="GO:0016020">
    <property type="term" value="C:membrane"/>
    <property type="evidence" value="ECO:0007669"/>
    <property type="project" value="TreeGrafter"/>
</dbReference>
<name>A0AAU7AT78_9ACTN</name>
<gene>
    <name evidence="3" type="ORF">DSM112329_01693</name>
</gene>
<keyword evidence="1" id="KW-1133">Transmembrane helix</keyword>
<dbReference type="AlphaFoldDB" id="A0AAU7AT78"/>
<dbReference type="GO" id="GO:0008610">
    <property type="term" value="P:lipid biosynthetic process"/>
    <property type="evidence" value="ECO:0007669"/>
    <property type="project" value="UniProtKB-ARBA"/>
</dbReference>
<protein>
    <recommendedName>
        <fullName evidence="2">Fatty acid desaturase domain-containing protein</fullName>
    </recommendedName>
</protein>
<sequence>MSTVAADRITRIPDPGEQVPVLAWPTLSIFVGGNLLWFGAAALYLTGTIPFWASIPLNAIASFVLFTVAHDAAHHSLSSNTQLNTWLGRLSTPMFAPHASYRVWRFIHMQHHRHTNHDDGSDPDHYCIECPRWQLPLRFMTIDIYYLVFYARHIGKRPAAEKRGLAYQLLFTGSVVTACVATGHGVDFLVVYLIPQRISITFLAYAFDWLPHTGLHETPKGDKLKTTRNRVGHESLLSPLLLFQNYHLVHHLHPIVPFYKYIAVWRRNEEQYLAGEPALSTVRGRPLTPDEYRALRAHDHH</sequence>
<dbReference type="GO" id="GO:0016717">
    <property type="term" value="F:oxidoreductase activity, acting on paired donors, with oxidation of a pair of donors resulting in the reduction of molecular oxygen to two molecules of water"/>
    <property type="evidence" value="ECO:0007669"/>
    <property type="project" value="TreeGrafter"/>
</dbReference>
<evidence type="ECO:0000256" key="1">
    <source>
        <dbReference type="SAM" id="Phobius"/>
    </source>
</evidence>
<evidence type="ECO:0000313" key="3">
    <source>
        <dbReference type="EMBL" id="XAY04855.1"/>
    </source>
</evidence>
<feature type="transmembrane region" description="Helical" evidence="1">
    <location>
        <begin position="21"/>
        <end position="45"/>
    </location>
</feature>
<dbReference type="RefSeq" id="WP_354701379.1">
    <property type="nucleotide sequence ID" value="NZ_CP114014.1"/>
</dbReference>
<dbReference type="Pfam" id="PF00487">
    <property type="entry name" value="FA_desaturase"/>
    <property type="match status" value="1"/>
</dbReference>